<dbReference type="InterPro" id="IPR017853">
    <property type="entry name" value="GH"/>
</dbReference>
<protein>
    <submittedName>
        <fullName evidence="4">Alpha-amylase</fullName>
    </submittedName>
</protein>
<dbReference type="CDD" id="cd11332">
    <property type="entry name" value="AmyAc_OligoGlu_TS"/>
    <property type="match status" value="1"/>
</dbReference>
<evidence type="ECO:0000256" key="2">
    <source>
        <dbReference type="ARBA" id="ARBA00023180"/>
    </source>
</evidence>
<feature type="domain" description="Glycosyl hydrolase family 13 catalytic" evidence="3">
    <location>
        <begin position="27"/>
        <end position="415"/>
    </location>
</feature>
<dbReference type="GO" id="GO:0004556">
    <property type="term" value="F:alpha-amylase activity"/>
    <property type="evidence" value="ECO:0007669"/>
    <property type="project" value="TreeGrafter"/>
</dbReference>
<keyword evidence="2" id="KW-0325">Glycoprotein</keyword>
<evidence type="ECO:0000259" key="3">
    <source>
        <dbReference type="SMART" id="SM00642"/>
    </source>
</evidence>
<reference evidence="5" key="1">
    <citation type="journal article" date="2017" name="Acta Aliment.">
        <title>Plant polysaccharide degrading enzyme system of Thermpbifida cellulosilytica TB100 revealed by de novo genome project data.</title>
        <authorList>
            <person name="Toth A."/>
            <person name="Baka E."/>
            <person name="Luzics S."/>
            <person name="Bata-Vidacs I."/>
            <person name="Nagy I."/>
            <person name="Balint B."/>
            <person name="Herceg R."/>
            <person name="Olasz F."/>
            <person name="Wilk T."/>
            <person name="Nagy T."/>
            <person name="Kriszt B."/>
            <person name="Nagy I."/>
            <person name="Kukolya J."/>
        </authorList>
    </citation>
    <scope>NUCLEOTIDE SEQUENCE [LARGE SCALE GENOMIC DNA]</scope>
    <source>
        <strain evidence="5">TB100</strain>
    </source>
</reference>
<dbReference type="InterPro" id="IPR006047">
    <property type="entry name" value="GH13_cat_dom"/>
</dbReference>
<evidence type="ECO:0000313" key="5">
    <source>
        <dbReference type="Proteomes" id="UP000074382"/>
    </source>
</evidence>
<dbReference type="SUPFAM" id="SSF51445">
    <property type="entry name" value="(Trans)glycosidases"/>
    <property type="match status" value="1"/>
</dbReference>
<dbReference type="AlphaFoldDB" id="A0A147KD53"/>
<name>A0A147KD53_THECS</name>
<evidence type="ECO:0000256" key="1">
    <source>
        <dbReference type="ARBA" id="ARBA00008061"/>
    </source>
</evidence>
<dbReference type="OrthoDB" id="3203135at2"/>
<dbReference type="SMART" id="SM00642">
    <property type="entry name" value="Aamy"/>
    <property type="match status" value="1"/>
</dbReference>
<gene>
    <name evidence="4" type="ORF">AC529_18630</name>
</gene>
<comment type="caution">
    <text evidence="4">The sequence shown here is derived from an EMBL/GenBank/DDBJ whole genome shotgun (WGS) entry which is preliminary data.</text>
</comment>
<dbReference type="EMBL" id="LGEM01000138">
    <property type="protein sequence ID" value="KUP95198.1"/>
    <property type="molecule type" value="Genomic_DNA"/>
</dbReference>
<dbReference type="Gene3D" id="3.20.20.80">
    <property type="entry name" value="Glycosidases"/>
    <property type="match status" value="1"/>
</dbReference>
<sequence length="544" mass="60086">MQQTPDSARPAAAAAPSRWWRHAVIYQVYVRSFADSNGDGEGDLNGIRERLPALSDLGVDAVWLTPFYVSPLADGGYDVADYRDVDPRFGTLDDFDALLAAAHDLGIRVIIDIVPNHTSSAHRWFREALAAGPGSPERDRYVFRPGRGRDGELPPNNWQSIFGGPAWTRVKAPGGQPEEWYLHLFDVEQPDLNWENPEVRAEFADILRFWLDRGVDGFRIDVAHGMIKDPALPDIAEGQKADLLDGHTRLPYFDQDGVHEIYREWRAIVDSYPGERALVAEAWVEDADRVARYLRPDELHQAFNFEYLTSPWDAAALRSVVDRSLAANGAVGAPTTWVLSNHDVTRHVTRFGGGAQGLARARAAALLMLALPGSVYLYQGEELGLPEVTDLPEEALQDPTWERSGHTERGRDGCRVPLPWEGEEPPFGFGCTAERAWLPVPAQWRSLTRQAQEGDPGSTLSLYKAALRLRRELPALGDGSLTWQDAPENVLVLARDPGFCCAVNLGSAPVGLSLEGEVLLSSGPVERSGTELVLPADTAVWLRR</sequence>
<dbReference type="PANTHER" id="PTHR10357">
    <property type="entry name" value="ALPHA-AMYLASE FAMILY MEMBER"/>
    <property type="match status" value="1"/>
</dbReference>
<accession>A0A147KD53</accession>
<dbReference type="InterPro" id="IPR045857">
    <property type="entry name" value="O16G_dom_2"/>
</dbReference>
<dbReference type="RefSeq" id="WP_068753024.1">
    <property type="nucleotide sequence ID" value="NZ_KQ950180.1"/>
</dbReference>
<organism evidence="4 5">
    <name type="scientific">Thermobifida cellulosilytica TB100</name>
    <dbReference type="NCBI Taxonomy" id="665004"/>
    <lineage>
        <taxon>Bacteria</taxon>
        <taxon>Bacillati</taxon>
        <taxon>Actinomycetota</taxon>
        <taxon>Actinomycetes</taxon>
        <taxon>Streptosporangiales</taxon>
        <taxon>Nocardiopsidaceae</taxon>
        <taxon>Thermobifida</taxon>
    </lineage>
</organism>
<dbReference type="FunFam" id="3.90.400.10:FF:000001">
    <property type="entry name" value="Maltase A3, isoform A"/>
    <property type="match status" value="1"/>
</dbReference>
<dbReference type="Pfam" id="PF00128">
    <property type="entry name" value="Alpha-amylase"/>
    <property type="match status" value="1"/>
</dbReference>
<comment type="similarity">
    <text evidence="1">Belongs to the glycosyl hydrolase 13 family.</text>
</comment>
<dbReference type="GO" id="GO:0009313">
    <property type="term" value="P:oligosaccharide catabolic process"/>
    <property type="evidence" value="ECO:0007669"/>
    <property type="project" value="TreeGrafter"/>
</dbReference>
<dbReference type="PATRIC" id="fig|665004.4.peg.181"/>
<proteinExistence type="inferred from homology"/>
<evidence type="ECO:0000313" key="4">
    <source>
        <dbReference type="EMBL" id="KUP95198.1"/>
    </source>
</evidence>
<dbReference type="PANTHER" id="PTHR10357:SF179">
    <property type="entry name" value="NEUTRAL AND BASIC AMINO ACID TRANSPORT PROTEIN RBAT"/>
    <property type="match status" value="1"/>
</dbReference>
<dbReference type="Proteomes" id="UP000074382">
    <property type="component" value="Unassembled WGS sequence"/>
</dbReference>
<dbReference type="Gene3D" id="3.90.400.10">
    <property type="entry name" value="Oligo-1,6-glucosidase, Domain 2"/>
    <property type="match status" value="1"/>
</dbReference>
<dbReference type="STRING" id="665004.AC529_18630"/>
<keyword evidence="5" id="KW-1185">Reference proteome</keyword>